<feature type="transmembrane region" description="Helical" evidence="1">
    <location>
        <begin position="29"/>
        <end position="48"/>
    </location>
</feature>
<keyword evidence="1" id="KW-1133">Transmembrane helix</keyword>
<reference evidence="2" key="1">
    <citation type="submission" date="2021-03" db="EMBL/GenBank/DDBJ databases">
        <authorList>
            <person name="Li Z."/>
            <person name="Yang C."/>
        </authorList>
    </citation>
    <scope>NUCLEOTIDE SEQUENCE</scope>
    <source>
        <strain evidence="2">Dzin_1.0</strain>
        <tissue evidence="2">Leaf</tissue>
    </source>
</reference>
<dbReference type="CDD" id="cd16018">
    <property type="entry name" value="Enpp"/>
    <property type="match status" value="1"/>
</dbReference>
<name>A0A9D5HF73_9LILI</name>
<evidence type="ECO:0000313" key="3">
    <source>
        <dbReference type="Proteomes" id="UP001085076"/>
    </source>
</evidence>
<keyword evidence="3" id="KW-1185">Reference proteome</keyword>
<dbReference type="AlphaFoldDB" id="A0A9D5HF73"/>
<dbReference type="Proteomes" id="UP001085076">
    <property type="component" value="Miscellaneous, Linkage group lg04"/>
</dbReference>
<dbReference type="OrthoDB" id="415411at2759"/>
<evidence type="ECO:0000256" key="1">
    <source>
        <dbReference type="SAM" id="Phobius"/>
    </source>
</evidence>
<dbReference type="PANTHER" id="PTHR10151:SF120">
    <property type="entry name" value="BIS(5'-ADENOSYL)-TRIPHOSPHATASE"/>
    <property type="match status" value="1"/>
</dbReference>
<dbReference type="InterPro" id="IPR017850">
    <property type="entry name" value="Alkaline_phosphatase_core_sf"/>
</dbReference>
<dbReference type="PANTHER" id="PTHR10151">
    <property type="entry name" value="ECTONUCLEOTIDE PYROPHOSPHATASE/PHOSPHODIESTERASE"/>
    <property type="match status" value="1"/>
</dbReference>
<dbReference type="GO" id="GO:0005773">
    <property type="term" value="C:vacuole"/>
    <property type="evidence" value="ECO:0007669"/>
    <property type="project" value="TreeGrafter"/>
</dbReference>
<dbReference type="Gene3D" id="3.30.1360.180">
    <property type="match status" value="1"/>
</dbReference>
<keyword evidence="1" id="KW-0812">Transmembrane</keyword>
<proteinExistence type="predicted"/>
<protein>
    <submittedName>
        <fullName evidence="2">Uncharacterized protein</fullName>
    </submittedName>
</protein>
<dbReference type="InterPro" id="IPR002591">
    <property type="entry name" value="Phosphodiest/P_Trfase"/>
</dbReference>
<dbReference type="EMBL" id="JAGGNH010000004">
    <property type="protein sequence ID" value="KAJ0974028.1"/>
    <property type="molecule type" value="Genomic_DNA"/>
</dbReference>
<accession>A0A9D5HF73</accession>
<evidence type="ECO:0000313" key="2">
    <source>
        <dbReference type="EMBL" id="KAJ0974028.1"/>
    </source>
</evidence>
<dbReference type="Pfam" id="PF01663">
    <property type="entry name" value="Phosphodiest"/>
    <property type="match status" value="1"/>
</dbReference>
<comment type="caution">
    <text evidence="2">The sequence shown here is derived from an EMBL/GenBank/DDBJ whole genome shotgun (WGS) entry which is preliminary data.</text>
</comment>
<dbReference type="GO" id="GO:0016787">
    <property type="term" value="F:hydrolase activity"/>
    <property type="evidence" value="ECO:0007669"/>
    <property type="project" value="UniProtKB-ARBA"/>
</dbReference>
<organism evidence="2 3">
    <name type="scientific">Dioscorea zingiberensis</name>
    <dbReference type="NCBI Taxonomy" id="325984"/>
    <lineage>
        <taxon>Eukaryota</taxon>
        <taxon>Viridiplantae</taxon>
        <taxon>Streptophyta</taxon>
        <taxon>Embryophyta</taxon>
        <taxon>Tracheophyta</taxon>
        <taxon>Spermatophyta</taxon>
        <taxon>Magnoliopsida</taxon>
        <taxon>Liliopsida</taxon>
        <taxon>Dioscoreales</taxon>
        <taxon>Dioscoreaceae</taxon>
        <taxon>Dioscorea</taxon>
    </lineage>
</organism>
<gene>
    <name evidence="2" type="ORF">J5N97_015993</name>
</gene>
<dbReference type="SUPFAM" id="SSF53649">
    <property type="entry name" value="Alkaline phosphatase-like"/>
    <property type="match status" value="1"/>
</dbReference>
<reference evidence="2" key="2">
    <citation type="journal article" date="2022" name="Hortic Res">
        <title>The genome of Dioscorea zingiberensis sheds light on the biosynthesis, origin and evolution of the medicinally important diosgenin saponins.</title>
        <authorList>
            <person name="Li Y."/>
            <person name="Tan C."/>
            <person name="Li Z."/>
            <person name="Guo J."/>
            <person name="Li S."/>
            <person name="Chen X."/>
            <person name="Wang C."/>
            <person name="Dai X."/>
            <person name="Yang H."/>
            <person name="Song W."/>
            <person name="Hou L."/>
            <person name="Xu J."/>
            <person name="Tong Z."/>
            <person name="Xu A."/>
            <person name="Yuan X."/>
            <person name="Wang W."/>
            <person name="Yang Q."/>
            <person name="Chen L."/>
            <person name="Sun Z."/>
            <person name="Wang K."/>
            <person name="Pan B."/>
            <person name="Chen J."/>
            <person name="Bao Y."/>
            <person name="Liu F."/>
            <person name="Qi X."/>
            <person name="Gang D.R."/>
            <person name="Wen J."/>
            <person name="Li J."/>
        </authorList>
    </citation>
    <scope>NUCLEOTIDE SEQUENCE</scope>
    <source>
        <strain evidence="2">Dzin_1.0</strain>
    </source>
</reference>
<dbReference type="Gene3D" id="3.40.720.10">
    <property type="entry name" value="Alkaline Phosphatase, subunit A"/>
    <property type="match status" value="1"/>
</dbReference>
<sequence length="457" mass="51001">MASPSQEDYTTTLISAPPRRPCPRRTPSLLLLTFISFFSSLAFAFLFLSSSSTTQSLARRSLSVLRRPTVILISSDGFRYGYQFKCPTPNIYRLISNGTEVIPGLVPVFPTLTFPNHYSIVTGLYPESHGIINNFFIDPISGDAFSKRRHEPRWWLGEPLWETVSNQGFKAAAYFWAGSEVSKGSWDCPPEFCPKYDSSVPFEKRVDDVLSYFDLPIDEIPVFVALYFEEPDSKGHEFGPDHPEITKAVARIDTMIGRLIAGLESRGIFEDVSIILVGDHGMVGTCDQRLIFLDDLSPWIKIPQNWVHCYSPLLAIQPPANISLAAVVAALNQGLSSGKVENGQHLIVYLKEDLPERLHYSSSYRIPPVIGLVDEGYKVVQKRPMSNVCGGDHGYDNALLSMRSIFVAHGPQFERGRKVQPFENVQIYNLITSILGLKGVPNNGSSTFPDYILLSDN</sequence>
<keyword evidence="1" id="KW-0472">Membrane</keyword>
<dbReference type="FunFam" id="3.30.1360.180:FF:000002">
    <property type="entry name" value="Alkaline-phosphatase-like family protein"/>
    <property type="match status" value="1"/>
</dbReference>